<dbReference type="InterPro" id="IPR000836">
    <property type="entry name" value="PRTase_dom"/>
</dbReference>
<dbReference type="STRING" id="1445510.YC6258_01029"/>
<dbReference type="Pfam" id="PF00156">
    <property type="entry name" value="Pribosyltran"/>
    <property type="match status" value="1"/>
</dbReference>
<dbReference type="AlphaFoldDB" id="A0A0C5VS32"/>
<organism evidence="4 5">
    <name type="scientific">Gynuella sunshinyii YC6258</name>
    <dbReference type="NCBI Taxonomy" id="1445510"/>
    <lineage>
        <taxon>Bacteria</taxon>
        <taxon>Pseudomonadati</taxon>
        <taxon>Pseudomonadota</taxon>
        <taxon>Gammaproteobacteria</taxon>
        <taxon>Oceanospirillales</taxon>
        <taxon>Saccharospirillaceae</taxon>
        <taxon>Gynuella</taxon>
    </lineage>
</organism>
<dbReference type="SUPFAM" id="SSF53271">
    <property type="entry name" value="PRTase-like"/>
    <property type="match status" value="1"/>
</dbReference>
<dbReference type="HOGENOM" id="CLU_080904_1_1_6"/>
<accession>A0A0C5VS32</accession>
<dbReference type="PANTHER" id="PTHR43363:SF1">
    <property type="entry name" value="HYPOXANTHINE-GUANINE PHOSPHORIBOSYLTRANSFERASE"/>
    <property type="match status" value="1"/>
</dbReference>
<protein>
    <submittedName>
        <fullName evidence="4">Putative phosphoribosyltransferase</fullName>
    </submittedName>
</protein>
<proteinExistence type="predicted"/>
<evidence type="ECO:0000256" key="2">
    <source>
        <dbReference type="ARBA" id="ARBA00022679"/>
    </source>
</evidence>
<dbReference type="InterPro" id="IPR029057">
    <property type="entry name" value="PRTase-like"/>
</dbReference>
<evidence type="ECO:0000256" key="1">
    <source>
        <dbReference type="ARBA" id="ARBA00022676"/>
    </source>
</evidence>
<dbReference type="Proteomes" id="UP000032266">
    <property type="component" value="Chromosome"/>
</dbReference>
<dbReference type="GO" id="GO:0016757">
    <property type="term" value="F:glycosyltransferase activity"/>
    <property type="evidence" value="ECO:0007669"/>
    <property type="project" value="UniProtKB-KW"/>
</dbReference>
<reference evidence="4 5" key="1">
    <citation type="submission" date="2014-01" db="EMBL/GenBank/DDBJ databases">
        <title>Full genme sequencing of cellulolytic bacterium Gynuella sunshinyii YC6258T gen. nov., sp. nov.</title>
        <authorList>
            <person name="Khan H."/>
            <person name="Chung E.J."/>
            <person name="Chung Y.R."/>
        </authorList>
    </citation>
    <scope>NUCLEOTIDE SEQUENCE [LARGE SCALE GENOMIC DNA]</scope>
    <source>
        <strain evidence="4 5">YC6258</strain>
    </source>
</reference>
<keyword evidence="5" id="KW-1185">Reference proteome</keyword>
<dbReference type="RefSeq" id="WP_052830053.1">
    <property type="nucleotide sequence ID" value="NZ_CP007142.1"/>
</dbReference>
<dbReference type="EMBL" id="CP007142">
    <property type="protein sequence ID" value="AJQ93079.1"/>
    <property type="molecule type" value="Genomic_DNA"/>
</dbReference>
<evidence type="ECO:0000259" key="3">
    <source>
        <dbReference type="Pfam" id="PF00156"/>
    </source>
</evidence>
<dbReference type="Gene3D" id="3.40.50.2020">
    <property type="match status" value="1"/>
</dbReference>
<dbReference type="KEGG" id="gsn:YC6258_01029"/>
<evidence type="ECO:0000313" key="5">
    <source>
        <dbReference type="Proteomes" id="UP000032266"/>
    </source>
</evidence>
<feature type="domain" description="Phosphoribosyltransferase" evidence="3">
    <location>
        <begin position="23"/>
        <end position="159"/>
    </location>
</feature>
<dbReference type="OrthoDB" id="9789690at2"/>
<name>A0A0C5VS32_9GAMM</name>
<gene>
    <name evidence="4" type="ORF">YC6258_01029</name>
</gene>
<evidence type="ECO:0000313" key="4">
    <source>
        <dbReference type="EMBL" id="AJQ93079.1"/>
    </source>
</evidence>
<dbReference type="CDD" id="cd06223">
    <property type="entry name" value="PRTases_typeI"/>
    <property type="match status" value="1"/>
</dbReference>
<dbReference type="PANTHER" id="PTHR43363">
    <property type="entry name" value="HYPOXANTHINE PHOSPHORIBOSYLTRANSFERASE"/>
    <property type="match status" value="1"/>
</dbReference>
<keyword evidence="1 4" id="KW-0328">Glycosyltransferase</keyword>
<sequence>MKPEPIWKRQQLLKISWSALGEKIQYLSEQVGKRDDLPEVVIGISRGGLILAQCLAHTLDTKECYCIGIFRNTSETKYSQRGQPFFKWGLSADIVNNKSVIIADDIAGDGGTLKSAAEYLIELGAASVTTCVIVKNKGCRKDPDYFATEVDDWVVFPWELLNENEQTPVTTIA</sequence>
<keyword evidence="2 4" id="KW-0808">Transferase</keyword>